<comment type="caution">
    <text evidence="7">The sequence shown here is derived from an EMBL/GenBank/DDBJ whole genome shotgun (WGS) entry which is preliminary data.</text>
</comment>
<dbReference type="PRINTS" id="PR01021">
    <property type="entry name" value="OMPADOMAIN"/>
</dbReference>
<evidence type="ECO:0000256" key="5">
    <source>
        <dbReference type="SAM" id="SignalP"/>
    </source>
</evidence>
<evidence type="ECO:0000256" key="1">
    <source>
        <dbReference type="ARBA" id="ARBA00004442"/>
    </source>
</evidence>
<protein>
    <submittedName>
        <fullName evidence="7">OmpA family protein</fullName>
    </submittedName>
</protein>
<evidence type="ECO:0000256" key="4">
    <source>
        <dbReference type="PROSITE-ProRule" id="PRU00473"/>
    </source>
</evidence>
<dbReference type="PRINTS" id="PR01023">
    <property type="entry name" value="NAFLGMOTY"/>
</dbReference>
<proteinExistence type="predicted"/>
<dbReference type="InterPro" id="IPR050330">
    <property type="entry name" value="Bact_OuterMem_StrucFunc"/>
</dbReference>
<evidence type="ECO:0000259" key="6">
    <source>
        <dbReference type="PROSITE" id="PS51123"/>
    </source>
</evidence>
<feature type="signal peptide" evidence="5">
    <location>
        <begin position="1"/>
        <end position="21"/>
    </location>
</feature>
<keyword evidence="5" id="KW-0732">Signal</keyword>
<dbReference type="Proteomes" id="UP000293952">
    <property type="component" value="Unassembled WGS sequence"/>
</dbReference>
<dbReference type="AlphaFoldDB" id="A0A4Q4KFV2"/>
<keyword evidence="8" id="KW-1185">Reference proteome</keyword>
<sequence>MKTSIPFVFTYLFCISMNICAQNLIPNPSFELANRMPEKKGNSINRANYWIAPKAYSDYYYKGSGKGRSCGTPKNIFGRQTPHTGDAYAGICIRKKYVEYIETKLIVPLTKDKEYRIEFYISKAERTLGSVKEFGVLFTNKNIWGVTTRGIEEKPQVNFINPKGYKDKKNWTKLSAVYKAEGGETVIIIGHFDYKLSEGKCIVFDHYYIDDVSLTPINEKTDSVVTNEVTDSIPKIYSPKIGETVRLKNIFFTTNNSELLTASFIELDRLVQFLSKSKNINTTILISGHTDNTGNEDQNITLSEARAQSVADYLVLKGINKLRINYNGYGSSNPVTTNDTNEGKQQNRRVEFIINKN</sequence>
<evidence type="ECO:0000313" key="7">
    <source>
        <dbReference type="EMBL" id="RYM31417.1"/>
    </source>
</evidence>
<comment type="subcellular location">
    <subcellularLocation>
        <location evidence="1">Cell outer membrane</location>
    </subcellularLocation>
</comment>
<evidence type="ECO:0000256" key="3">
    <source>
        <dbReference type="ARBA" id="ARBA00023237"/>
    </source>
</evidence>
<feature type="domain" description="OmpA-like" evidence="6">
    <location>
        <begin position="241"/>
        <end position="357"/>
    </location>
</feature>
<gene>
    <name evidence="7" type="ORF">ERX46_16025</name>
</gene>
<dbReference type="GO" id="GO:0009279">
    <property type="term" value="C:cell outer membrane"/>
    <property type="evidence" value="ECO:0007669"/>
    <property type="project" value="UniProtKB-SubCell"/>
</dbReference>
<dbReference type="RefSeq" id="WP_130094881.1">
    <property type="nucleotide sequence ID" value="NZ_SETE01000008.1"/>
</dbReference>
<dbReference type="CDD" id="cd07185">
    <property type="entry name" value="OmpA_C-like"/>
    <property type="match status" value="1"/>
</dbReference>
<evidence type="ECO:0000313" key="8">
    <source>
        <dbReference type="Proteomes" id="UP000293952"/>
    </source>
</evidence>
<dbReference type="PANTHER" id="PTHR30329:SF21">
    <property type="entry name" value="LIPOPROTEIN YIAD-RELATED"/>
    <property type="match status" value="1"/>
</dbReference>
<dbReference type="Gene3D" id="3.30.1330.60">
    <property type="entry name" value="OmpA-like domain"/>
    <property type="match status" value="1"/>
</dbReference>
<keyword evidence="2 4" id="KW-0472">Membrane</keyword>
<feature type="chain" id="PRO_5020884791" evidence="5">
    <location>
        <begin position="22"/>
        <end position="357"/>
    </location>
</feature>
<dbReference type="InterPro" id="IPR006665">
    <property type="entry name" value="OmpA-like"/>
</dbReference>
<dbReference type="EMBL" id="SETE01000008">
    <property type="protein sequence ID" value="RYM31417.1"/>
    <property type="molecule type" value="Genomic_DNA"/>
</dbReference>
<reference evidence="7 8" key="1">
    <citation type="submission" date="2019-02" db="EMBL/GenBank/DDBJ databases">
        <title>Genome sequence of the sea-ice species Brumimicrobium glaciale.</title>
        <authorList>
            <person name="Bowman J.P."/>
        </authorList>
    </citation>
    <scope>NUCLEOTIDE SEQUENCE [LARGE SCALE GENOMIC DNA]</scope>
    <source>
        <strain evidence="7 8">IC156</strain>
    </source>
</reference>
<keyword evidence="3" id="KW-0998">Cell outer membrane</keyword>
<dbReference type="PANTHER" id="PTHR30329">
    <property type="entry name" value="STATOR ELEMENT OF FLAGELLAR MOTOR COMPLEX"/>
    <property type="match status" value="1"/>
</dbReference>
<dbReference type="InterPro" id="IPR006664">
    <property type="entry name" value="OMP_bac"/>
</dbReference>
<dbReference type="InterPro" id="IPR036737">
    <property type="entry name" value="OmpA-like_sf"/>
</dbReference>
<dbReference type="PROSITE" id="PS51123">
    <property type="entry name" value="OMPA_2"/>
    <property type="match status" value="1"/>
</dbReference>
<dbReference type="Gene3D" id="2.60.120.260">
    <property type="entry name" value="Galactose-binding domain-like"/>
    <property type="match status" value="1"/>
</dbReference>
<evidence type="ECO:0000256" key="2">
    <source>
        <dbReference type="ARBA" id="ARBA00023136"/>
    </source>
</evidence>
<dbReference type="OrthoDB" id="9782229at2"/>
<organism evidence="7 8">
    <name type="scientific">Brumimicrobium glaciale</name>
    <dbReference type="NCBI Taxonomy" id="200475"/>
    <lineage>
        <taxon>Bacteria</taxon>
        <taxon>Pseudomonadati</taxon>
        <taxon>Bacteroidota</taxon>
        <taxon>Flavobacteriia</taxon>
        <taxon>Flavobacteriales</taxon>
        <taxon>Crocinitomicaceae</taxon>
        <taxon>Brumimicrobium</taxon>
    </lineage>
</organism>
<dbReference type="Pfam" id="PF00691">
    <property type="entry name" value="OmpA"/>
    <property type="match status" value="1"/>
</dbReference>
<name>A0A4Q4KFV2_9FLAO</name>
<accession>A0A4Q4KFV2</accession>
<dbReference type="SUPFAM" id="SSF103088">
    <property type="entry name" value="OmpA-like"/>
    <property type="match status" value="1"/>
</dbReference>